<organism evidence="9 10">
    <name type="scientific">Diversispora eburnea</name>
    <dbReference type="NCBI Taxonomy" id="1213867"/>
    <lineage>
        <taxon>Eukaryota</taxon>
        <taxon>Fungi</taxon>
        <taxon>Fungi incertae sedis</taxon>
        <taxon>Mucoromycota</taxon>
        <taxon>Glomeromycotina</taxon>
        <taxon>Glomeromycetes</taxon>
        <taxon>Diversisporales</taxon>
        <taxon>Diversisporaceae</taxon>
        <taxon>Diversispora</taxon>
    </lineage>
</organism>
<dbReference type="Pfam" id="PF09637">
    <property type="entry name" value="Med18"/>
    <property type="match status" value="1"/>
</dbReference>
<proteinExistence type="inferred from homology"/>
<dbReference type="PANTHER" id="PTHR13321:SF2">
    <property type="entry name" value="MEDIATOR OF RNA POLYMERASE II TRANSCRIPTION SUBUNIT 18"/>
    <property type="match status" value="1"/>
</dbReference>
<comment type="subcellular location">
    <subcellularLocation>
        <location evidence="1 8">Nucleus</location>
    </subcellularLocation>
</comment>
<reference evidence="9" key="1">
    <citation type="submission" date="2021-06" db="EMBL/GenBank/DDBJ databases">
        <authorList>
            <person name="Kallberg Y."/>
            <person name="Tangrot J."/>
            <person name="Rosling A."/>
        </authorList>
    </citation>
    <scope>NUCLEOTIDE SEQUENCE</scope>
    <source>
        <strain evidence="9">AZ414A</strain>
    </source>
</reference>
<accession>A0A9N8ZCK5</accession>
<comment type="similarity">
    <text evidence="2 8">Belongs to the Mediator complex subunit 18 family.</text>
</comment>
<name>A0A9N8ZCK5_9GLOM</name>
<comment type="caution">
    <text evidence="9">The sequence shown here is derived from an EMBL/GenBank/DDBJ whole genome shotgun (WGS) entry which is preliminary data.</text>
</comment>
<evidence type="ECO:0000256" key="5">
    <source>
        <dbReference type="ARBA" id="ARBA00023163"/>
    </source>
</evidence>
<comment type="subunit">
    <text evidence="8">Component of the Mediator complex.</text>
</comment>
<evidence type="ECO:0000313" key="10">
    <source>
        <dbReference type="Proteomes" id="UP000789706"/>
    </source>
</evidence>
<evidence type="ECO:0000256" key="3">
    <source>
        <dbReference type="ARBA" id="ARBA00019612"/>
    </source>
</evidence>
<keyword evidence="8" id="KW-0010">Activator</keyword>
<dbReference type="OrthoDB" id="5348092at2759"/>
<dbReference type="Gene3D" id="2.40.320.10">
    <property type="entry name" value="Hypothetical Protein Pfu-838710-001"/>
    <property type="match status" value="1"/>
</dbReference>
<evidence type="ECO:0000256" key="8">
    <source>
        <dbReference type="RuleBase" id="RU364150"/>
    </source>
</evidence>
<comment type="function">
    <text evidence="8">Component of the Mediator complex, a coactivator involved in the regulated transcription of nearly all RNA polymerase II-dependent genes. Mediator functions as a bridge to convey information from gene-specific regulatory proteins to the basal RNA polymerase II transcription machinery. Mediator is recruited to promoters by direct interactions with regulatory proteins and serves as a scaffold for the assembly of a functional preinitiation complex with RNA polymerase II and the general transcription factors.</text>
</comment>
<evidence type="ECO:0000256" key="4">
    <source>
        <dbReference type="ARBA" id="ARBA00023015"/>
    </source>
</evidence>
<dbReference type="Proteomes" id="UP000789706">
    <property type="component" value="Unassembled WGS sequence"/>
</dbReference>
<dbReference type="PANTHER" id="PTHR13321">
    <property type="entry name" value="MEDIATOR OF RNA POLYMERASE II TRANSCRIPTION, SUBUNIT 18"/>
    <property type="match status" value="1"/>
</dbReference>
<evidence type="ECO:0000256" key="7">
    <source>
        <dbReference type="ARBA" id="ARBA00032012"/>
    </source>
</evidence>
<keyword evidence="4 8" id="KW-0805">Transcription regulation</keyword>
<gene>
    <name evidence="8" type="primary">MED18</name>
    <name evidence="9" type="ORF">DEBURN_LOCUS3842</name>
</gene>
<dbReference type="AlphaFoldDB" id="A0A9N8ZCK5"/>
<evidence type="ECO:0000313" key="9">
    <source>
        <dbReference type="EMBL" id="CAG8484510.1"/>
    </source>
</evidence>
<dbReference type="GO" id="GO:0006369">
    <property type="term" value="P:termination of RNA polymerase II transcription"/>
    <property type="evidence" value="ECO:0007669"/>
    <property type="project" value="TreeGrafter"/>
</dbReference>
<dbReference type="GO" id="GO:0006357">
    <property type="term" value="P:regulation of transcription by RNA polymerase II"/>
    <property type="evidence" value="ECO:0007669"/>
    <property type="project" value="InterPro"/>
</dbReference>
<keyword evidence="10" id="KW-1185">Reference proteome</keyword>
<evidence type="ECO:0000256" key="6">
    <source>
        <dbReference type="ARBA" id="ARBA00023242"/>
    </source>
</evidence>
<evidence type="ECO:0000256" key="2">
    <source>
        <dbReference type="ARBA" id="ARBA00009814"/>
    </source>
</evidence>
<sequence length="203" mass="23162">MTSLLNECSLHGRIPENLKPKLIERLEGICGTTTPVNVFEHEIGIVQTPEGARNDDLVLRLKSPLDENDLTKRNPDTTGHALNVTVRRVIYAKIFNGDALKFMSVLGYKYAYEYVKKGIIFTFRDSLKISIFQIFTLDKVHDVTSLKPFDDNNYIVEVASILAPSELVESKSQELISFRETLKGVINLHRVNHLHLKNQIYYT</sequence>
<dbReference type="InterPro" id="IPR019095">
    <property type="entry name" value="Mediator_Med18"/>
</dbReference>
<keyword evidence="5 8" id="KW-0804">Transcription</keyword>
<protein>
    <recommendedName>
        <fullName evidence="3 8">Mediator of RNA polymerase II transcription subunit 18</fullName>
    </recommendedName>
    <alternativeName>
        <fullName evidence="7 8">Mediator complex subunit 18</fullName>
    </alternativeName>
</protein>
<dbReference type="GO" id="GO:0003712">
    <property type="term" value="F:transcription coregulator activity"/>
    <property type="evidence" value="ECO:0007669"/>
    <property type="project" value="InterPro"/>
</dbReference>
<dbReference type="EMBL" id="CAJVPK010000258">
    <property type="protein sequence ID" value="CAG8484510.1"/>
    <property type="molecule type" value="Genomic_DNA"/>
</dbReference>
<dbReference type="GO" id="GO:0070847">
    <property type="term" value="C:core mediator complex"/>
    <property type="evidence" value="ECO:0007669"/>
    <property type="project" value="TreeGrafter"/>
</dbReference>
<dbReference type="GO" id="GO:0016592">
    <property type="term" value="C:mediator complex"/>
    <property type="evidence" value="ECO:0007669"/>
    <property type="project" value="InterPro"/>
</dbReference>
<evidence type="ECO:0000256" key="1">
    <source>
        <dbReference type="ARBA" id="ARBA00004123"/>
    </source>
</evidence>
<keyword evidence="6 8" id="KW-0539">Nucleus</keyword>